<dbReference type="PANTHER" id="PTHR38600:SF2">
    <property type="entry name" value="SLL0088 PROTEIN"/>
    <property type="match status" value="1"/>
</dbReference>
<dbReference type="InterPro" id="IPR036388">
    <property type="entry name" value="WH-like_DNA-bd_sf"/>
</dbReference>
<dbReference type="PROSITE" id="PS50987">
    <property type="entry name" value="HTH_ARSR_2"/>
    <property type="match status" value="1"/>
</dbReference>
<sequence>MTVASSGLILKEMLNHSDLDTAFRALSDASRRAIVERLVRGPATVGTLAEPLAMSLPAVLQHLAVLEAAGIVTSHKVGRVRTCTLVPDALVGPTAWLQHQRTPAERRLDRLGEHLVDAPQEQP</sequence>
<dbReference type="InterPro" id="IPR011991">
    <property type="entry name" value="ArsR-like_HTH"/>
</dbReference>
<dbReference type="Pfam" id="PF12840">
    <property type="entry name" value="HTH_20"/>
    <property type="match status" value="1"/>
</dbReference>
<dbReference type="Gene3D" id="1.10.10.10">
    <property type="entry name" value="Winged helix-like DNA-binding domain superfamily/Winged helix DNA-binding domain"/>
    <property type="match status" value="1"/>
</dbReference>
<dbReference type="PRINTS" id="PR00778">
    <property type="entry name" value="HTHARSR"/>
</dbReference>
<dbReference type="SUPFAM" id="SSF46785">
    <property type="entry name" value="Winged helix' DNA-binding domain"/>
    <property type="match status" value="1"/>
</dbReference>
<feature type="domain" description="HTH arsR-type" evidence="1">
    <location>
        <begin position="10"/>
        <end position="105"/>
    </location>
</feature>
<dbReference type="InterPro" id="IPR036390">
    <property type="entry name" value="WH_DNA-bd_sf"/>
</dbReference>
<evidence type="ECO:0000313" key="3">
    <source>
        <dbReference type="Proteomes" id="UP000320461"/>
    </source>
</evidence>
<keyword evidence="3" id="KW-1185">Reference proteome</keyword>
<dbReference type="CDD" id="cd00090">
    <property type="entry name" value="HTH_ARSR"/>
    <property type="match status" value="1"/>
</dbReference>
<organism evidence="2 3">
    <name type="scientific">Cellulomonas gelida</name>
    <dbReference type="NCBI Taxonomy" id="1712"/>
    <lineage>
        <taxon>Bacteria</taxon>
        <taxon>Bacillati</taxon>
        <taxon>Actinomycetota</taxon>
        <taxon>Actinomycetes</taxon>
        <taxon>Micrococcales</taxon>
        <taxon>Cellulomonadaceae</taxon>
        <taxon>Cellulomonas</taxon>
    </lineage>
</organism>
<dbReference type="AlphaFoldDB" id="A0A4Y3KP15"/>
<dbReference type="PANTHER" id="PTHR38600">
    <property type="entry name" value="TRANSCRIPTIONAL REGULATORY PROTEIN"/>
    <property type="match status" value="1"/>
</dbReference>
<dbReference type="NCBIfam" id="NF033788">
    <property type="entry name" value="HTH_metalloreg"/>
    <property type="match status" value="1"/>
</dbReference>
<evidence type="ECO:0000259" key="1">
    <source>
        <dbReference type="PROSITE" id="PS50987"/>
    </source>
</evidence>
<comment type="caution">
    <text evidence="2">The sequence shown here is derived from an EMBL/GenBank/DDBJ whole genome shotgun (WGS) entry which is preliminary data.</text>
</comment>
<dbReference type="Proteomes" id="UP000320461">
    <property type="component" value="Unassembled WGS sequence"/>
</dbReference>
<proteinExistence type="predicted"/>
<dbReference type="InterPro" id="IPR001845">
    <property type="entry name" value="HTH_ArsR_DNA-bd_dom"/>
</dbReference>
<protein>
    <submittedName>
        <fullName evidence="2">Transcriptional regulator</fullName>
    </submittedName>
</protein>
<dbReference type="EMBL" id="BJLQ01000026">
    <property type="protein sequence ID" value="GEA85114.1"/>
    <property type="molecule type" value="Genomic_DNA"/>
</dbReference>
<accession>A0A4Y3KP15</accession>
<name>A0A4Y3KP15_9CELL</name>
<evidence type="ECO:0000313" key="2">
    <source>
        <dbReference type="EMBL" id="GEA85114.1"/>
    </source>
</evidence>
<dbReference type="SMART" id="SM00418">
    <property type="entry name" value="HTH_ARSR"/>
    <property type="match status" value="1"/>
</dbReference>
<reference evidence="2 3" key="1">
    <citation type="submission" date="2019-06" db="EMBL/GenBank/DDBJ databases">
        <title>Whole genome shotgun sequence of Cellulomonas gelida NBRC 3748.</title>
        <authorList>
            <person name="Hosoyama A."/>
            <person name="Uohara A."/>
            <person name="Ohji S."/>
            <person name="Ichikawa N."/>
        </authorList>
    </citation>
    <scope>NUCLEOTIDE SEQUENCE [LARGE SCALE GENOMIC DNA]</scope>
    <source>
        <strain evidence="2 3">NBRC 3748</strain>
    </source>
</reference>
<gene>
    <name evidence="2" type="ORF">CGE01nite_23650</name>
</gene>
<dbReference type="GO" id="GO:0003700">
    <property type="term" value="F:DNA-binding transcription factor activity"/>
    <property type="evidence" value="ECO:0007669"/>
    <property type="project" value="InterPro"/>
</dbReference>